<dbReference type="GO" id="GO:0006506">
    <property type="term" value="P:GPI anchor biosynthetic process"/>
    <property type="evidence" value="ECO:0007669"/>
    <property type="project" value="InterPro"/>
</dbReference>
<evidence type="ECO:0000313" key="2">
    <source>
        <dbReference type="EMBL" id="OBR86982.1"/>
    </source>
</evidence>
<accession>A0A1A6AA95</accession>
<keyword evidence="1" id="KW-1133">Transmembrane helix</keyword>
<dbReference type="OrthoDB" id="70250at2759"/>
<dbReference type="Proteomes" id="UP000078595">
    <property type="component" value="Chromosome 3"/>
</dbReference>
<dbReference type="VEuPathDB" id="FungiDB:I303_03004"/>
<evidence type="ECO:0000313" key="4">
    <source>
        <dbReference type="Proteomes" id="UP000078595"/>
    </source>
</evidence>
<dbReference type="EMBL" id="CP144532">
    <property type="protein sequence ID" value="WWC60412.1"/>
    <property type="molecule type" value="Genomic_DNA"/>
</dbReference>
<evidence type="ECO:0000313" key="3">
    <source>
        <dbReference type="EMBL" id="WWC60412.1"/>
    </source>
</evidence>
<dbReference type="KEGG" id="kdj:28966703"/>
<reference evidence="3" key="2">
    <citation type="submission" date="2013-07" db="EMBL/GenBank/DDBJ databases">
        <authorList>
            <consortium name="The Broad Institute Genome Sequencing Platform"/>
            <person name="Cuomo C."/>
            <person name="Litvintseva A."/>
            <person name="Chen Y."/>
            <person name="Heitman J."/>
            <person name="Sun S."/>
            <person name="Springer D."/>
            <person name="Dromer F."/>
            <person name="Young S.K."/>
            <person name="Zeng Q."/>
            <person name="Gargeya S."/>
            <person name="Fitzgerald M."/>
            <person name="Abouelleil A."/>
            <person name="Alvarado L."/>
            <person name="Berlin A.M."/>
            <person name="Chapman S.B."/>
            <person name="Dewar J."/>
            <person name="Goldberg J."/>
            <person name="Griggs A."/>
            <person name="Gujja S."/>
            <person name="Hansen M."/>
            <person name="Howarth C."/>
            <person name="Imamovic A."/>
            <person name="Larimer J."/>
            <person name="McCowan C."/>
            <person name="Murphy C."/>
            <person name="Pearson M."/>
            <person name="Priest M."/>
            <person name="Roberts A."/>
            <person name="Saif S."/>
            <person name="Shea T."/>
            <person name="Sykes S."/>
            <person name="Wortman J."/>
            <person name="Nusbaum C."/>
            <person name="Birren B."/>
        </authorList>
    </citation>
    <scope>NUCLEOTIDE SEQUENCE</scope>
    <source>
        <strain evidence="3">CBS 10117</strain>
    </source>
</reference>
<reference evidence="2" key="1">
    <citation type="submission" date="2013-07" db="EMBL/GenBank/DDBJ databases">
        <title>The Genome Sequence of Cryptococcus dejecticola CBS10117.</title>
        <authorList>
            <consortium name="The Broad Institute Genome Sequencing Platform"/>
            <person name="Cuomo C."/>
            <person name="Litvintseva A."/>
            <person name="Chen Y."/>
            <person name="Heitman J."/>
            <person name="Sun S."/>
            <person name="Springer D."/>
            <person name="Dromer F."/>
            <person name="Young S.K."/>
            <person name="Zeng Q."/>
            <person name="Gargeya S."/>
            <person name="Fitzgerald M."/>
            <person name="Abouelleil A."/>
            <person name="Alvarado L."/>
            <person name="Berlin A.M."/>
            <person name="Chapman S.B."/>
            <person name="Dewar J."/>
            <person name="Goldberg J."/>
            <person name="Griggs A."/>
            <person name="Gujja S."/>
            <person name="Hansen M."/>
            <person name="Howarth C."/>
            <person name="Imamovic A."/>
            <person name="Larimer J."/>
            <person name="McCowan C."/>
            <person name="Murphy C."/>
            <person name="Pearson M."/>
            <person name="Priest M."/>
            <person name="Roberts A."/>
            <person name="Saif S."/>
            <person name="Shea T."/>
            <person name="Sykes S."/>
            <person name="Wortman J."/>
            <person name="Nusbaum C."/>
            <person name="Birren B."/>
        </authorList>
    </citation>
    <scope>NUCLEOTIDE SEQUENCE [LARGE SCALE GENOMIC DNA]</scope>
    <source>
        <strain evidence="2">CBS 10117</strain>
    </source>
</reference>
<dbReference type="RefSeq" id="XP_018264824.1">
    <property type="nucleotide sequence ID" value="XM_018406330.1"/>
</dbReference>
<feature type="transmembrane region" description="Helical" evidence="1">
    <location>
        <begin position="347"/>
        <end position="368"/>
    </location>
</feature>
<name>A0A1A6AA95_9TREE</name>
<reference evidence="3" key="3">
    <citation type="submission" date="2024-02" db="EMBL/GenBank/DDBJ databases">
        <title>Comparative genomics of Cryptococcus and Kwoniella reveals pathogenesis evolution and contrasting modes of karyotype evolution via chromosome fusion or intercentromeric recombination.</title>
        <authorList>
            <person name="Coelho M.A."/>
            <person name="David-Palma M."/>
            <person name="Shea T."/>
            <person name="Bowers K."/>
            <person name="McGinley-Smith S."/>
            <person name="Mohammad A.W."/>
            <person name="Gnirke A."/>
            <person name="Yurkov A.M."/>
            <person name="Nowrousian M."/>
            <person name="Sun S."/>
            <person name="Cuomo C.A."/>
            <person name="Heitman J."/>
        </authorList>
    </citation>
    <scope>NUCLEOTIDE SEQUENCE</scope>
    <source>
        <strain evidence="3">CBS 10117</strain>
    </source>
</reference>
<gene>
    <name evidence="2" type="ORF">I303_03004</name>
    <name evidence="3" type="ORF">I303_102984</name>
</gene>
<dbReference type="PANTHER" id="PTHR21329:SF3">
    <property type="entry name" value="PHOSPHATIDYLINOSITOL N-ACETYLGLUCOSAMINYLTRANSFERASE SUBUNIT Q"/>
    <property type="match status" value="1"/>
</dbReference>
<evidence type="ECO:0000256" key="1">
    <source>
        <dbReference type="SAM" id="Phobius"/>
    </source>
</evidence>
<proteinExistence type="predicted"/>
<dbReference type="GeneID" id="28966703"/>
<keyword evidence="1" id="KW-0812">Transmembrane</keyword>
<dbReference type="STRING" id="1296121.A0A1A6AA95"/>
<dbReference type="PANTHER" id="PTHR21329">
    <property type="entry name" value="PHOSPHATIDYLINOSITOL N-ACETYLGLUCOSAMINYLTRANSFERASE SUBUNIT Q-RELATED"/>
    <property type="match status" value="1"/>
</dbReference>
<dbReference type="Pfam" id="PF05024">
    <property type="entry name" value="Gpi1"/>
    <property type="match status" value="1"/>
</dbReference>
<organism evidence="2">
    <name type="scientific">Kwoniella dejecticola CBS 10117</name>
    <dbReference type="NCBI Taxonomy" id="1296121"/>
    <lineage>
        <taxon>Eukaryota</taxon>
        <taxon>Fungi</taxon>
        <taxon>Dikarya</taxon>
        <taxon>Basidiomycota</taxon>
        <taxon>Agaricomycotina</taxon>
        <taxon>Tremellomycetes</taxon>
        <taxon>Tremellales</taxon>
        <taxon>Cryptococcaceae</taxon>
        <taxon>Kwoniella</taxon>
    </lineage>
</organism>
<keyword evidence="4" id="KW-1185">Reference proteome</keyword>
<protein>
    <recommendedName>
        <fullName evidence="5">Phosphatidylinositol glycan, class Q</fullName>
    </recommendedName>
</protein>
<sequence length="542" mass="61388">MRVFWPQTGIDRNYGLVVGWRVQATLCVVGLVDGPNDLKGLQLAGTASYKLEILGVAWCLQIPSSSSISEGHDLQFWINHDKIPISCSQPGELVLYSPPDLTRLRFLRTTPPSKSIRNDHLAVQDDYGVGGHTPEDDTLQGVLNMINMSKSAQRLLLHGPEIAHDTTTTRRYIHQLCKSSFDLILRVWYYPLSFIYLCARTIYAICDAETPLGKLRCYSSTIDQISLRLSQRLKGPERFKSTRAVDAIEVKSEKYIQFWNVVWLIFNDVILGYSARQFILLYASSIQDGIVKSFDDYLIDMPITALKWLNDWPVGLKLNTPLSQFFCTGLGSLIQGWGDIVGPLLPVILPALIRIVASLSMLGLTFTISFLKDSISILTAHFYLCHVIMRWIFDWQLESLSGLWNLFRGKRWNVLRKRTDSYEYDVDQLFLGTLLFTVSAFLFPTVLTYFELFALIRIGLIGVEKGLGIVIKGLNSFPLFELMLRVKEPSRLPAGIHFKLRRLDSAGLLDDRKHGVRITHVLELKNSPKSLSDILFGSHPTS</sequence>
<evidence type="ECO:0008006" key="5">
    <source>
        <dbReference type="Google" id="ProtNLM"/>
    </source>
</evidence>
<dbReference type="EMBL" id="KI894029">
    <property type="protein sequence ID" value="OBR86982.1"/>
    <property type="molecule type" value="Genomic_DNA"/>
</dbReference>
<dbReference type="AlphaFoldDB" id="A0A1A6AA95"/>
<dbReference type="InterPro" id="IPR007720">
    <property type="entry name" value="PigQ/GPI1"/>
</dbReference>
<dbReference type="GO" id="GO:0016020">
    <property type="term" value="C:membrane"/>
    <property type="evidence" value="ECO:0007669"/>
    <property type="project" value="InterPro"/>
</dbReference>
<keyword evidence="1" id="KW-0472">Membrane</keyword>
<dbReference type="GO" id="GO:0005783">
    <property type="term" value="C:endoplasmic reticulum"/>
    <property type="evidence" value="ECO:0007669"/>
    <property type="project" value="TreeGrafter"/>
</dbReference>
<feature type="transmembrane region" description="Helical" evidence="1">
    <location>
        <begin position="375"/>
        <end position="393"/>
    </location>
</feature>
<feature type="transmembrane region" description="Helical" evidence="1">
    <location>
        <begin position="429"/>
        <end position="450"/>
    </location>
</feature>